<dbReference type="Pfam" id="PF13860">
    <property type="entry name" value="FlgD_ig"/>
    <property type="match status" value="1"/>
</dbReference>
<organism evidence="7 8">
    <name type="scientific">Eilatimonas milleporae</name>
    <dbReference type="NCBI Taxonomy" id="911205"/>
    <lineage>
        <taxon>Bacteria</taxon>
        <taxon>Pseudomonadati</taxon>
        <taxon>Pseudomonadota</taxon>
        <taxon>Alphaproteobacteria</taxon>
        <taxon>Kordiimonadales</taxon>
        <taxon>Kordiimonadaceae</taxon>
        <taxon>Eilatimonas</taxon>
    </lineage>
</organism>
<dbReference type="Gene3D" id="2.60.40.4070">
    <property type="match status" value="1"/>
</dbReference>
<dbReference type="GO" id="GO:0044781">
    <property type="term" value="P:bacterial-type flagellum organization"/>
    <property type="evidence" value="ECO:0007669"/>
    <property type="project" value="UniProtKB-UniRule"/>
</dbReference>
<keyword evidence="7" id="KW-0966">Cell projection</keyword>
<keyword evidence="8" id="KW-1185">Reference proteome</keyword>
<dbReference type="OrthoDB" id="9785233at2"/>
<evidence type="ECO:0000256" key="5">
    <source>
        <dbReference type="RuleBase" id="RU362076"/>
    </source>
</evidence>
<dbReference type="InParanoid" id="A0A3M0D7B4"/>
<gene>
    <name evidence="7" type="ORF">BXY39_0645</name>
</gene>
<dbReference type="RefSeq" id="WP_121937354.1">
    <property type="nucleotide sequence ID" value="NZ_REFR01000009.1"/>
</dbReference>
<dbReference type="AlphaFoldDB" id="A0A3M0D7B4"/>
<comment type="function">
    <text evidence="4 5">Required for flagellar hook formation. May act as a scaffolding protein.</text>
</comment>
<evidence type="ECO:0000256" key="4">
    <source>
        <dbReference type="ARBA" id="ARBA00024746"/>
    </source>
</evidence>
<dbReference type="FunCoup" id="A0A3M0D7B4">
    <property type="interactions" value="121"/>
</dbReference>
<accession>A0A3M0D7B4</accession>
<dbReference type="Gene3D" id="2.30.30.910">
    <property type="match status" value="1"/>
</dbReference>
<dbReference type="Pfam" id="PF03963">
    <property type="entry name" value="FlgD"/>
    <property type="match status" value="1"/>
</dbReference>
<name>A0A3M0D7B4_9PROT</name>
<proteinExistence type="inferred from homology"/>
<reference evidence="7 8" key="1">
    <citation type="submission" date="2018-10" db="EMBL/GenBank/DDBJ databases">
        <title>Genomic Encyclopedia of Archaeal and Bacterial Type Strains, Phase II (KMG-II): from individual species to whole genera.</title>
        <authorList>
            <person name="Goeker M."/>
        </authorList>
    </citation>
    <scope>NUCLEOTIDE SEQUENCE [LARGE SCALE GENOMIC DNA]</scope>
    <source>
        <strain evidence="7 8">DSM 25217</strain>
    </source>
</reference>
<comment type="similarity">
    <text evidence="1 5">Belongs to the FlgD family.</text>
</comment>
<keyword evidence="3 5" id="KW-1005">Bacterial flagellum biogenesis</keyword>
<dbReference type="InterPro" id="IPR005648">
    <property type="entry name" value="FlgD"/>
</dbReference>
<evidence type="ECO:0000256" key="3">
    <source>
        <dbReference type="ARBA" id="ARBA00022795"/>
    </source>
</evidence>
<sequence length="219" mass="23741">MEITGTNFAQPVSRSQQSTLGIANDFETFLSLLTTQLENQDPLDPLDTNEFTDQLVQFSGVEQQIQTNQNLELLSAQLNAATTANMASFLGRGAVIDSNIADHLETGATWEYQLAGTADISTLRVMNADGETVFETPGALPEGRHVFHWDGRDTEGNVLPPGSYSLEVETTTADGANIGNEVFAAEIIREIDMSGGVPFFTVGSTRVTQDEILRLILTQ</sequence>
<keyword evidence="7" id="KW-0969">Cilium</keyword>
<dbReference type="EMBL" id="REFR01000009">
    <property type="protein sequence ID" value="RMB12153.1"/>
    <property type="molecule type" value="Genomic_DNA"/>
</dbReference>
<comment type="caution">
    <text evidence="7">The sequence shown here is derived from an EMBL/GenBank/DDBJ whole genome shotgun (WGS) entry which is preliminary data.</text>
</comment>
<dbReference type="Proteomes" id="UP000271227">
    <property type="component" value="Unassembled WGS sequence"/>
</dbReference>
<evidence type="ECO:0000256" key="1">
    <source>
        <dbReference type="ARBA" id="ARBA00010577"/>
    </source>
</evidence>
<protein>
    <recommendedName>
        <fullName evidence="2 5">Basal-body rod modification protein FlgD</fullName>
    </recommendedName>
</protein>
<keyword evidence="7" id="KW-0282">Flagellum</keyword>
<evidence type="ECO:0000259" key="6">
    <source>
        <dbReference type="Pfam" id="PF13860"/>
    </source>
</evidence>
<evidence type="ECO:0000313" key="8">
    <source>
        <dbReference type="Proteomes" id="UP000271227"/>
    </source>
</evidence>
<dbReference type="InterPro" id="IPR025965">
    <property type="entry name" value="FlgD/Vpr_Ig-like"/>
</dbReference>
<feature type="domain" description="FlgD/Vpr Ig-like" evidence="6">
    <location>
        <begin position="107"/>
        <end position="174"/>
    </location>
</feature>
<evidence type="ECO:0000256" key="2">
    <source>
        <dbReference type="ARBA" id="ARBA00016013"/>
    </source>
</evidence>
<evidence type="ECO:0000313" key="7">
    <source>
        <dbReference type="EMBL" id="RMB12153.1"/>
    </source>
</evidence>